<feature type="compositionally biased region" description="Basic and acidic residues" evidence="1">
    <location>
        <begin position="132"/>
        <end position="142"/>
    </location>
</feature>
<proteinExistence type="predicted"/>
<dbReference type="SMART" id="SM00749">
    <property type="entry name" value="BON"/>
    <property type="match status" value="1"/>
</dbReference>
<comment type="caution">
    <text evidence="3">The sequence shown here is derived from an EMBL/GenBank/DDBJ whole genome shotgun (WGS) entry which is preliminary data.</text>
</comment>
<feature type="domain" description="BON" evidence="2">
    <location>
        <begin position="180"/>
        <end position="248"/>
    </location>
</feature>
<feature type="region of interest" description="Disordered" evidence="1">
    <location>
        <begin position="102"/>
        <end position="182"/>
    </location>
</feature>
<evidence type="ECO:0000256" key="1">
    <source>
        <dbReference type="SAM" id="MobiDB-lite"/>
    </source>
</evidence>
<feature type="region of interest" description="Disordered" evidence="1">
    <location>
        <begin position="30"/>
        <end position="84"/>
    </location>
</feature>
<protein>
    <submittedName>
        <fullName evidence="3">BON domain-containing protein</fullName>
    </submittedName>
</protein>
<evidence type="ECO:0000313" key="3">
    <source>
        <dbReference type="EMBL" id="RDS79597.1"/>
    </source>
</evidence>
<dbReference type="Gene3D" id="3.30.1340.30">
    <property type="match status" value="1"/>
</dbReference>
<dbReference type="Proteomes" id="UP000254258">
    <property type="component" value="Unassembled WGS sequence"/>
</dbReference>
<sequence length="268" mass="30842">MNRPSHYDDPSRYDDASQWNDAQTARWLSHYGGTTQRGEQRDYGTRANQDRSEYEQAYGNRREREMPRYGQRAQETWEGYAPEEPWRQHGAERIWPAQHGRYGWRGEDDDQGTLNFQPGERGYAPTYGSTYRRPEEGYENYRGDYGGPSPRSWASEGDVLSSRPHGSSHFGKGPSGYTRSDERIREDVCDRLTENPYVDASAIQVTVENGVVTLQGQVGERQMKHRAEDCAEHISGVKDVENRLRVSRDAWNEDQDQDQGGNSPLRDI</sequence>
<organism evidence="3 4">
    <name type="scientific">Dyella monticola</name>
    <dbReference type="NCBI Taxonomy" id="1927958"/>
    <lineage>
        <taxon>Bacteria</taxon>
        <taxon>Pseudomonadati</taxon>
        <taxon>Pseudomonadota</taxon>
        <taxon>Gammaproteobacteria</taxon>
        <taxon>Lysobacterales</taxon>
        <taxon>Rhodanobacteraceae</taxon>
        <taxon>Dyella</taxon>
    </lineage>
</organism>
<evidence type="ECO:0000313" key="4">
    <source>
        <dbReference type="Proteomes" id="UP000254258"/>
    </source>
</evidence>
<dbReference type="EMBL" id="QRBE01000012">
    <property type="protein sequence ID" value="RDS79597.1"/>
    <property type="molecule type" value="Genomic_DNA"/>
</dbReference>
<feature type="region of interest" description="Disordered" evidence="1">
    <location>
        <begin position="246"/>
        <end position="268"/>
    </location>
</feature>
<dbReference type="OrthoDB" id="8963247at2"/>
<feature type="compositionally biased region" description="Basic and acidic residues" evidence="1">
    <location>
        <begin position="38"/>
        <end position="67"/>
    </location>
</feature>
<reference evidence="3 4" key="1">
    <citation type="submission" date="2018-07" db="EMBL/GenBank/DDBJ databases">
        <title>Dyella monticola sp. nov. and Dyella psychrodurans sp. nov. isolated from monsoon evergreen broad-leaved forest soil of Dinghu Mountain, China.</title>
        <authorList>
            <person name="Gao Z."/>
            <person name="Qiu L."/>
        </authorList>
    </citation>
    <scope>NUCLEOTIDE SEQUENCE [LARGE SCALE GENOMIC DNA]</scope>
    <source>
        <strain evidence="3 4">4G-K06</strain>
    </source>
</reference>
<dbReference type="PANTHER" id="PTHR34606:SF15">
    <property type="entry name" value="BON DOMAIN-CONTAINING PROTEIN"/>
    <property type="match status" value="1"/>
</dbReference>
<accession>A0A370WUA4</accession>
<name>A0A370WUA4_9GAMM</name>
<dbReference type="PANTHER" id="PTHR34606">
    <property type="entry name" value="BON DOMAIN-CONTAINING PROTEIN"/>
    <property type="match status" value="1"/>
</dbReference>
<keyword evidence="4" id="KW-1185">Reference proteome</keyword>
<dbReference type="InterPro" id="IPR014004">
    <property type="entry name" value="Transpt-assoc_nodulatn_dom_bac"/>
</dbReference>
<evidence type="ECO:0000259" key="2">
    <source>
        <dbReference type="PROSITE" id="PS50914"/>
    </source>
</evidence>
<dbReference type="InterPro" id="IPR007055">
    <property type="entry name" value="BON_dom"/>
</dbReference>
<dbReference type="Pfam" id="PF04972">
    <property type="entry name" value="BON"/>
    <property type="match status" value="1"/>
</dbReference>
<dbReference type="AlphaFoldDB" id="A0A370WUA4"/>
<dbReference type="InterPro" id="IPR051686">
    <property type="entry name" value="Lipoprotein_DolP"/>
</dbReference>
<dbReference type="PROSITE" id="PS50914">
    <property type="entry name" value="BON"/>
    <property type="match status" value="1"/>
</dbReference>
<gene>
    <name evidence="3" type="ORF">DWU98_17055</name>
</gene>